<evidence type="ECO:0000259" key="2">
    <source>
        <dbReference type="SMART" id="SM00065"/>
    </source>
</evidence>
<protein>
    <submittedName>
        <fullName evidence="3">GAF domain-containing protein</fullName>
    </submittedName>
</protein>
<reference evidence="3" key="1">
    <citation type="submission" date="2022-01" db="EMBL/GenBank/DDBJ databases">
        <title>Whole genome-based taxonomy of the Shewanellaceae.</title>
        <authorList>
            <person name="Martin-Rodriguez A.J."/>
        </authorList>
    </citation>
    <scope>NUCLEOTIDE SEQUENCE</scope>
    <source>
        <strain evidence="3">KCTC 23973</strain>
    </source>
</reference>
<dbReference type="EMBL" id="JAKILB010000007">
    <property type="protein sequence ID" value="MCL1139432.1"/>
    <property type="molecule type" value="Genomic_DNA"/>
</dbReference>
<evidence type="ECO:0000313" key="4">
    <source>
        <dbReference type="Proteomes" id="UP001139293"/>
    </source>
</evidence>
<dbReference type="Proteomes" id="UP001139293">
    <property type="component" value="Unassembled WGS sequence"/>
</dbReference>
<dbReference type="InterPro" id="IPR029016">
    <property type="entry name" value="GAF-like_dom_sf"/>
</dbReference>
<proteinExistence type="predicted"/>
<comment type="caution">
    <text evidence="3">The sequence shown here is derived from an EMBL/GenBank/DDBJ whole genome shotgun (WGS) entry which is preliminary data.</text>
</comment>
<organism evidence="3 4">
    <name type="scientific">Shewanella pneumatophori</name>
    <dbReference type="NCBI Taxonomy" id="314092"/>
    <lineage>
        <taxon>Bacteria</taxon>
        <taxon>Pseudomonadati</taxon>
        <taxon>Pseudomonadota</taxon>
        <taxon>Gammaproteobacteria</taxon>
        <taxon>Alteromonadales</taxon>
        <taxon>Shewanellaceae</taxon>
        <taxon>Shewanella</taxon>
    </lineage>
</organism>
<dbReference type="SUPFAM" id="SSF55781">
    <property type="entry name" value="GAF domain-like"/>
    <property type="match status" value="1"/>
</dbReference>
<dbReference type="Gene3D" id="3.30.450.40">
    <property type="match status" value="1"/>
</dbReference>
<accession>A0A9X1ZGE5</accession>
<dbReference type="AlphaFoldDB" id="A0A9X1ZGE5"/>
<dbReference type="Pfam" id="PF01590">
    <property type="entry name" value="GAF"/>
    <property type="match status" value="1"/>
</dbReference>
<gene>
    <name evidence="3" type="ORF">L2740_12855</name>
</gene>
<dbReference type="SMART" id="SM00065">
    <property type="entry name" value="GAF"/>
    <property type="match status" value="1"/>
</dbReference>
<sequence>MALLNTKEIRIHEDIGQSWQEIVNLISEISAIPATLIMRLHSYELEVFTRSQTAHNPYTAKERESIGIGLYCEAVINGRKELIVNNALEDPNWCNNPDIKLGMIAYFGMPLHWPNGDIFGTICMLDNQPQQFDNPTKQLLRRFQAIIETDLNKVYQQAKLANENQILSQKLAEQTRELEKLRSNSPWLSQKPSA</sequence>
<dbReference type="InterPro" id="IPR003018">
    <property type="entry name" value="GAF"/>
</dbReference>
<keyword evidence="4" id="KW-1185">Reference proteome</keyword>
<evidence type="ECO:0000313" key="3">
    <source>
        <dbReference type="EMBL" id="MCL1139432.1"/>
    </source>
</evidence>
<feature type="coiled-coil region" evidence="1">
    <location>
        <begin position="157"/>
        <end position="184"/>
    </location>
</feature>
<feature type="domain" description="GAF" evidence="2">
    <location>
        <begin position="14"/>
        <end position="161"/>
    </location>
</feature>
<evidence type="ECO:0000256" key="1">
    <source>
        <dbReference type="SAM" id="Coils"/>
    </source>
</evidence>
<dbReference type="RefSeq" id="WP_248950575.1">
    <property type="nucleotide sequence ID" value="NZ_JAKILB010000007.1"/>
</dbReference>
<keyword evidence="1" id="KW-0175">Coiled coil</keyword>
<name>A0A9X1ZGE5_9GAMM</name>